<dbReference type="PANTHER" id="PTHR42711">
    <property type="entry name" value="ABC TRANSPORTER ATP-BINDING PROTEIN"/>
    <property type="match status" value="1"/>
</dbReference>
<evidence type="ECO:0000256" key="2">
    <source>
        <dbReference type="ARBA" id="ARBA00022448"/>
    </source>
</evidence>
<keyword evidence="11" id="KW-1185">Reference proteome</keyword>
<dbReference type="Gene3D" id="3.40.50.300">
    <property type="entry name" value="P-loop containing nucleotide triphosphate hydrolases"/>
    <property type="match status" value="1"/>
</dbReference>
<organism evidence="10 11">
    <name type="scientific">Rhodococcoides kyotonense</name>
    <dbReference type="NCBI Taxonomy" id="398843"/>
    <lineage>
        <taxon>Bacteria</taxon>
        <taxon>Bacillati</taxon>
        <taxon>Actinomycetota</taxon>
        <taxon>Actinomycetes</taxon>
        <taxon>Mycobacteriales</taxon>
        <taxon>Nocardiaceae</taxon>
        <taxon>Rhodococcoides</taxon>
    </lineage>
</organism>
<gene>
    <name evidence="10" type="ORF">SAMN05421642_110168</name>
</gene>
<evidence type="ECO:0000259" key="9">
    <source>
        <dbReference type="PROSITE" id="PS50893"/>
    </source>
</evidence>
<feature type="domain" description="ABC transporter" evidence="9">
    <location>
        <begin position="10"/>
        <end position="240"/>
    </location>
</feature>
<dbReference type="Pfam" id="PF00005">
    <property type="entry name" value="ABC_tran"/>
    <property type="match status" value="1"/>
</dbReference>
<comment type="subcellular location">
    <subcellularLocation>
        <location evidence="1">Cell membrane</location>
        <topology evidence="1">Peripheral membrane protein</topology>
    </subcellularLocation>
</comment>
<keyword evidence="5 10" id="KW-0067">ATP-binding</keyword>
<evidence type="ECO:0000256" key="8">
    <source>
        <dbReference type="ARBA" id="ARBA00023251"/>
    </source>
</evidence>
<dbReference type="FunFam" id="3.40.50.300:FF:000589">
    <property type="entry name" value="ABC transporter, ATP-binding subunit"/>
    <property type="match status" value="1"/>
</dbReference>
<evidence type="ECO:0000313" key="10">
    <source>
        <dbReference type="EMBL" id="SNT17383.1"/>
    </source>
</evidence>
<dbReference type="InterPro" id="IPR017871">
    <property type="entry name" value="ABC_transporter-like_CS"/>
</dbReference>
<dbReference type="GO" id="GO:0005886">
    <property type="term" value="C:plasma membrane"/>
    <property type="evidence" value="ECO:0007669"/>
    <property type="project" value="UniProtKB-SubCell"/>
</dbReference>
<dbReference type="SMART" id="SM00382">
    <property type="entry name" value="AAA"/>
    <property type="match status" value="1"/>
</dbReference>
<dbReference type="InterPro" id="IPR050763">
    <property type="entry name" value="ABC_transporter_ATP-binding"/>
</dbReference>
<sequence>MALSTRSTAVRVRGLRKSYGDNTILDGIDLDVPAGTVFALLGPNGAGKTTTVHILSTLVTPDSGEVVVAGHDRYEDPNGIRRSIGVTGQFSAVDKLLTVEENLRLMADLHRLGRTEGKERIESLLDRFELADAARKPAAACSGGMQRKLDLAMTLVGEPSVVFLDEPTTGLDPRARKVLWDIVHELVADGITIVLTTQYLDEADELADTVAVLDDGRIVAKGSPTELKRRVHGGSVRLHLADPVALSLAAQAFPDGIVDIDTCVLTVAGGTDVAELRSVLDHLDRAGVEPDRLEVTTPDLDDVFFSLTDSTSRKVAP</sequence>
<proteinExistence type="predicted"/>
<dbReference type="EMBL" id="FZOW01000010">
    <property type="protein sequence ID" value="SNT17383.1"/>
    <property type="molecule type" value="Genomic_DNA"/>
</dbReference>
<evidence type="ECO:0000313" key="11">
    <source>
        <dbReference type="Proteomes" id="UP000198327"/>
    </source>
</evidence>
<dbReference type="AlphaFoldDB" id="A0A239KID2"/>
<keyword evidence="4" id="KW-0547">Nucleotide-binding</keyword>
<evidence type="ECO:0000256" key="6">
    <source>
        <dbReference type="ARBA" id="ARBA00022967"/>
    </source>
</evidence>
<dbReference type="GO" id="GO:0046677">
    <property type="term" value="P:response to antibiotic"/>
    <property type="evidence" value="ECO:0007669"/>
    <property type="project" value="UniProtKB-KW"/>
</dbReference>
<dbReference type="PANTHER" id="PTHR42711:SF19">
    <property type="entry name" value="DOXORUBICIN RESISTANCE ATP-BINDING PROTEIN DRRA"/>
    <property type="match status" value="1"/>
</dbReference>
<dbReference type="InterPro" id="IPR027417">
    <property type="entry name" value="P-loop_NTPase"/>
</dbReference>
<name>A0A239KID2_9NOCA</name>
<dbReference type="InterPro" id="IPR003439">
    <property type="entry name" value="ABC_transporter-like_ATP-bd"/>
</dbReference>
<dbReference type="Proteomes" id="UP000198327">
    <property type="component" value="Unassembled WGS sequence"/>
</dbReference>
<keyword evidence="8" id="KW-0046">Antibiotic resistance</keyword>
<protein>
    <submittedName>
        <fullName evidence="10">ABC-2 type transport system ATP-binding protein</fullName>
    </submittedName>
</protein>
<dbReference type="GO" id="GO:0055085">
    <property type="term" value="P:transmembrane transport"/>
    <property type="evidence" value="ECO:0007669"/>
    <property type="project" value="UniProtKB-ARBA"/>
</dbReference>
<dbReference type="GO" id="GO:0016887">
    <property type="term" value="F:ATP hydrolysis activity"/>
    <property type="evidence" value="ECO:0007669"/>
    <property type="project" value="InterPro"/>
</dbReference>
<evidence type="ECO:0000256" key="1">
    <source>
        <dbReference type="ARBA" id="ARBA00004202"/>
    </source>
</evidence>
<dbReference type="SUPFAM" id="SSF52540">
    <property type="entry name" value="P-loop containing nucleoside triphosphate hydrolases"/>
    <property type="match status" value="1"/>
</dbReference>
<evidence type="ECO:0000256" key="7">
    <source>
        <dbReference type="ARBA" id="ARBA00023136"/>
    </source>
</evidence>
<evidence type="ECO:0000256" key="5">
    <source>
        <dbReference type="ARBA" id="ARBA00022840"/>
    </source>
</evidence>
<reference evidence="11" key="1">
    <citation type="submission" date="2017-06" db="EMBL/GenBank/DDBJ databases">
        <authorList>
            <person name="Varghese N."/>
            <person name="Submissions S."/>
        </authorList>
    </citation>
    <scope>NUCLEOTIDE SEQUENCE [LARGE SCALE GENOMIC DNA]</scope>
    <source>
        <strain evidence="11">JCM 23211</strain>
    </source>
</reference>
<dbReference type="OrthoDB" id="9804819at2"/>
<dbReference type="PROSITE" id="PS50893">
    <property type="entry name" value="ABC_TRANSPORTER_2"/>
    <property type="match status" value="1"/>
</dbReference>
<dbReference type="GO" id="GO:0005524">
    <property type="term" value="F:ATP binding"/>
    <property type="evidence" value="ECO:0007669"/>
    <property type="project" value="UniProtKB-KW"/>
</dbReference>
<keyword evidence="2" id="KW-0813">Transport</keyword>
<keyword evidence="6" id="KW-1278">Translocase</keyword>
<dbReference type="InterPro" id="IPR003593">
    <property type="entry name" value="AAA+_ATPase"/>
</dbReference>
<dbReference type="PROSITE" id="PS00211">
    <property type="entry name" value="ABC_TRANSPORTER_1"/>
    <property type="match status" value="1"/>
</dbReference>
<evidence type="ECO:0000256" key="3">
    <source>
        <dbReference type="ARBA" id="ARBA00022475"/>
    </source>
</evidence>
<evidence type="ECO:0000256" key="4">
    <source>
        <dbReference type="ARBA" id="ARBA00022741"/>
    </source>
</evidence>
<accession>A0A239KID2</accession>
<keyword evidence="3" id="KW-1003">Cell membrane</keyword>
<keyword evidence="7" id="KW-0472">Membrane</keyword>